<protein>
    <submittedName>
        <fullName evidence="1">Uncharacterized protein</fullName>
    </submittedName>
</protein>
<dbReference type="AlphaFoldDB" id="A0A1W1CLD3"/>
<name>A0A1W1CLD3_9ZZZZ</name>
<sequence>MNDTYTNRLKTYTLLFSILMFLLPSSILADTPKNLAVFYTLDGNVEAKYNKIVAEELPKIGFNSADPHHRVNDQYKTKYGSTTLDVLSFLPVVNDNNVMPLFNIDPRLAGFSPFNMLIDKKLDENVTHVGHLTPEAILDIIGISDKEVREKFIASFKPLDKLLDKEFGADKKSYKTYTKLSKDNMLNFEYTFKRPDDIDDFIDDFQNKFEMSFINKKYLIAGFHDFKSTDEGEEALEEFDIFWAYSLCHLGYSYNMFDKKGARPDAGLFAPCTMYMYVRKGTNTLVVGMPKLVNIMDTLGVKEPSRVALVKKLDKEIPEILTAFGMKAVTNVNPLKEKPQEKFNPSAIAVALAKTTEKVLEPKKEVLAKKAEKKEEPKVEKSTSPKNIVKIVIPKVPTVVNTPKPIELKVDGESKDEENLVNRSIKFSKRVPPNYLTSAERYAKNGKGSTLSTSKVMVGEADKGRISAYLRADLIDKKTAIEKLKNAGFEVLASVPLDKKKKLISIVFTNAELKKMASKTNRGFIGTLRLLIDPKNKQISITNPVYLAKAMLQNDFDEKQAKDILSKLIKEFPKARNSMDKVKYSLLPNYQFMKGMPFYKDMEVVARGDDLLDKLKKKKNKKKVLFQLKLANGSTLIGVKLSKRTSKFPKRIGTNNAGMLPYPILIENGEAKIMEPKYYLSLMYPQLTMEEFMTIATVPGAIIKDCAKVFR</sequence>
<reference evidence="1" key="1">
    <citation type="submission" date="2016-10" db="EMBL/GenBank/DDBJ databases">
        <authorList>
            <person name="de Groot N.N."/>
        </authorList>
    </citation>
    <scope>NUCLEOTIDE SEQUENCE</scope>
</reference>
<dbReference type="Gene3D" id="3.30.310.70">
    <property type="entry name" value="TT1751-like domain"/>
    <property type="match status" value="1"/>
</dbReference>
<organism evidence="1">
    <name type="scientific">hydrothermal vent metagenome</name>
    <dbReference type="NCBI Taxonomy" id="652676"/>
    <lineage>
        <taxon>unclassified sequences</taxon>
        <taxon>metagenomes</taxon>
        <taxon>ecological metagenomes</taxon>
    </lineage>
</organism>
<evidence type="ECO:0000313" key="1">
    <source>
        <dbReference type="EMBL" id="SFV66626.1"/>
    </source>
</evidence>
<dbReference type="EMBL" id="FPHN01000209">
    <property type="protein sequence ID" value="SFV66626.1"/>
    <property type="molecule type" value="Genomic_DNA"/>
</dbReference>
<proteinExistence type="predicted"/>
<accession>A0A1W1CLD3</accession>
<gene>
    <name evidence="1" type="ORF">MNB_SV-14-1553</name>
</gene>
<dbReference type="SUPFAM" id="SSF103247">
    <property type="entry name" value="TT1751-like"/>
    <property type="match status" value="1"/>
</dbReference>
<dbReference type="InterPro" id="IPR035923">
    <property type="entry name" value="TT1751-like_sf"/>
</dbReference>